<reference evidence="1" key="1">
    <citation type="submission" date="2023-03" db="UniProtKB">
        <authorList>
            <consortium name="EnsemblPlants"/>
        </authorList>
    </citation>
    <scope>IDENTIFICATION</scope>
</reference>
<proteinExistence type="predicted"/>
<dbReference type="EnsemblPlants" id="MELO3C035255.2.1">
    <property type="protein sequence ID" value="MELO3C035255.2.1"/>
    <property type="gene ID" value="MELO3C035255.2"/>
</dbReference>
<name>A0A9I9EM54_CUCME</name>
<organism evidence="1">
    <name type="scientific">Cucumis melo</name>
    <name type="common">Muskmelon</name>
    <dbReference type="NCBI Taxonomy" id="3656"/>
    <lineage>
        <taxon>Eukaryota</taxon>
        <taxon>Viridiplantae</taxon>
        <taxon>Streptophyta</taxon>
        <taxon>Embryophyta</taxon>
        <taxon>Tracheophyta</taxon>
        <taxon>Spermatophyta</taxon>
        <taxon>Magnoliopsida</taxon>
        <taxon>eudicotyledons</taxon>
        <taxon>Gunneridae</taxon>
        <taxon>Pentapetalae</taxon>
        <taxon>rosids</taxon>
        <taxon>fabids</taxon>
        <taxon>Cucurbitales</taxon>
        <taxon>Cucurbitaceae</taxon>
        <taxon>Benincaseae</taxon>
        <taxon>Cucumis</taxon>
    </lineage>
</organism>
<sequence>MTNHQKVMEELPHCILTYVFNSGASQGNLVIILHNELFSSGLSRGLPRDFFGTGFHVAEAAGGIRDEGGPLSLRVNVQLQAFFLRLNG</sequence>
<dbReference type="Gramene" id="MELO3C035255.2.1">
    <property type="protein sequence ID" value="MELO3C035255.2.1"/>
    <property type="gene ID" value="MELO3C035255.2"/>
</dbReference>
<dbReference type="AlphaFoldDB" id="A0A9I9EM54"/>
<protein>
    <submittedName>
        <fullName evidence="1">Uncharacterized protein</fullName>
    </submittedName>
</protein>
<evidence type="ECO:0000313" key="1">
    <source>
        <dbReference type="EnsemblPlants" id="MELO3C035255.2.1"/>
    </source>
</evidence>
<accession>A0A9I9EM54</accession>